<dbReference type="Proteomes" id="UP000584374">
    <property type="component" value="Unassembled WGS sequence"/>
</dbReference>
<reference evidence="1 2" key="1">
    <citation type="submission" date="2020-08" db="EMBL/GenBank/DDBJ databases">
        <title>Sequencing the genomes of 1000 actinobacteria strains.</title>
        <authorList>
            <person name="Klenk H.-P."/>
        </authorList>
    </citation>
    <scope>NUCLEOTIDE SEQUENCE [LARGE SCALE GENOMIC DNA]</scope>
    <source>
        <strain evidence="1 2">DSM 45584</strain>
    </source>
</reference>
<dbReference type="AlphaFoldDB" id="A0A840QIB5"/>
<proteinExistence type="predicted"/>
<comment type="caution">
    <text evidence="1">The sequence shown here is derived from an EMBL/GenBank/DDBJ whole genome shotgun (WGS) entry which is preliminary data.</text>
</comment>
<protein>
    <submittedName>
        <fullName evidence="1">Uncharacterized protein</fullName>
    </submittedName>
</protein>
<organism evidence="1 2">
    <name type="scientific">Saccharopolyspora phatthalungensis</name>
    <dbReference type="NCBI Taxonomy" id="664693"/>
    <lineage>
        <taxon>Bacteria</taxon>
        <taxon>Bacillati</taxon>
        <taxon>Actinomycetota</taxon>
        <taxon>Actinomycetes</taxon>
        <taxon>Pseudonocardiales</taxon>
        <taxon>Pseudonocardiaceae</taxon>
        <taxon>Saccharopolyspora</taxon>
    </lineage>
</organism>
<sequence>MTTAFVSTGLLVVSALAMWATFYYAPARHAGGGEGALTVSYLIARVEAETTGGRHRLREPRIVQLRGDLADALADEETRILPLVDTGRPVNNRDAFARHRGMLRRILARLDRIDVNR</sequence>
<dbReference type="RefSeq" id="WP_184733104.1">
    <property type="nucleotide sequence ID" value="NZ_JACHIW010000004.1"/>
</dbReference>
<evidence type="ECO:0000313" key="2">
    <source>
        <dbReference type="Proteomes" id="UP000584374"/>
    </source>
</evidence>
<dbReference type="EMBL" id="JACHIW010000004">
    <property type="protein sequence ID" value="MBB5159987.1"/>
    <property type="molecule type" value="Genomic_DNA"/>
</dbReference>
<accession>A0A840QIB5</accession>
<name>A0A840QIB5_9PSEU</name>
<keyword evidence="2" id="KW-1185">Reference proteome</keyword>
<evidence type="ECO:0000313" key="1">
    <source>
        <dbReference type="EMBL" id="MBB5159987.1"/>
    </source>
</evidence>
<gene>
    <name evidence="1" type="ORF">BJ970_007588</name>
</gene>